<reference evidence="7 8" key="3">
    <citation type="submission" date="2015-09" db="EMBL/GenBank/DDBJ databases">
        <authorList>
            <consortium name="Pathogen Informatics"/>
        </authorList>
    </citation>
    <scope>NUCLEOTIDE SEQUENCE [LARGE SCALE GENOMIC DNA]</scope>
    <source>
        <strain evidence="4 9">2789STDY5608868</strain>
        <strain evidence="5 8">2789STDY5834908</strain>
        <strain evidence="3 7">2789STDY5834959</strain>
    </source>
</reference>
<gene>
    <name evidence="2" type="ORF">CL2_22760</name>
    <name evidence="4" type="ORF">ERS852425_02302</name>
    <name evidence="5" type="ORF">ERS852520_00534</name>
    <name evidence="3" type="ORF">ERS852571_00474</name>
</gene>
<dbReference type="STRING" id="649756.ERS852387_00138"/>
<dbReference type="PATRIC" id="fig|245018.3.peg.2557"/>
<dbReference type="EMBL" id="CYXY01000002">
    <property type="protein sequence ID" value="CUM76586.1"/>
    <property type="molecule type" value="Genomic_DNA"/>
</dbReference>
<dbReference type="Proteomes" id="UP000095553">
    <property type="component" value="Unassembled WGS sequence"/>
</dbReference>
<dbReference type="Proteomes" id="UP000095564">
    <property type="component" value="Unassembled WGS sequence"/>
</dbReference>
<dbReference type="Proteomes" id="UP000008960">
    <property type="component" value="Chromosome"/>
</dbReference>
<protein>
    <submittedName>
        <fullName evidence="2">Uncharacterized protein</fullName>
    </submittedName>
</protein>
<evidence type="ECO:0000313" key="2">
    <source>
        <dbReference type="EMBL" id="CBL39137.1"/>
    </source>
</evidence>
<evidence type="ECO:0000313" key="8">
    <source>
        <dbReference type="Proteomes" id="UP000095564"/>
    </source>
</evidence>
<name>D4MUS1_ANAHA</name>
<evidence type="ECO:0000313" key="6">
    <source>
        <dbReference type="Proteomes" id="UP000008960"/>
    </source>
</evidence>
<keyword evidence="1" id="KW-0472">Membrane</keyword>
<evidence type="ECO:0000313" key="4">
    <source>
        <dbReference type="EMBL" id="CUN05252.1"/>
    </source>
</evidence>
<organism evidence="2 6">
    <name type="scientific">Anaerostipes hadrus</name>
    <dbReference type="NCBI Taxonomy" id="649756"/>
    <lineage>
        <taxon>Bacteria</taxon>
        <taxon>Bacillati</taxon>
        <taxon>Bacillota</taxon>
        <taxon>Clostridia</taxon>
        <taxon>Lachnospirales</taxon>
        <taxon>Lachnospiraceae</taxon>
        <taxon>Anaerostipes</taxon>
    </lineage>
</organism>
<evidence type="ECO:0000313" key="3">
    <source>
        <dbReference type="EMBL" id="CUM76586.1"/>
    </source>
</evidence>
<reference evidence="2 6" key="2">
    <citation type="submission" date="2010-03" db="EMBL/GenBank/DDBJ databases">
        <authorList>
            <person name="Pajon A."/>
        </authorList>
    </citation>
    <scope>NUCLEOTIDE SEQUENCE [LARGE SCALE GENOMIC DNA]</scope>
    <source>
        <strain evidence="2 6">SSC/2</strain>
    </source>
</reference>
<reference evidence="2 6" key="1">
    <citation type="submission" date="2010-03" db="EMBL/GenBank/DDBJ databases">
        <title>The genome sequence of Clostridiales sp. SSC/2.</title>
        <authorList>
            <consortium name="metaHIT consortium -- http://www.metahit.eu/"/>
            <person name="Pajon A."/>
            <person name="Turner K."/>
            <person name="Parkhill J."/>
            <person name="Duncan S."/>
            <person name="Flint H."/>
        </authorList>
    </citation>
    <scope>NUCLEOTIDE SEQUENCE [LARGE SCALE GENOMIC DNA]</scope>
    <source>
        <strain evidence="2 6">SSC/2</strain>
    </source>
</reference>
<dbReference type="AlphaFoldDB" id="D4MUS1"/>
<evidence type="ECO:0000313" key="7">
    <source>
        <dbReference type="Proteomes" id="UP000095553"/>
    </source>
</evidence>
<dbReference type="EMBL" id="CYXT01000018">
    <property type="protein sequence ID" value="CUN05252.1"/>
    <property type="molecule type" value="Genomic_DNA"/>
</dbReference>
<dbReference type="EMBL" id="CZAU01000003">
    <property type="protein sequence ID" value="CUP07083.1"/>
    <property type="molecule type" value="Genomic_DNA"/>
</dbReference>
<sequence>MGNSTGSMFYAFAIFIGLYLIGVIGYQLYKLIRKLLNK</sequence>
<dbReference type="Proteomes" id="UP000095598">
    <property type="component" value="Unassembled WGS sequence"/>
</dbReference>
<evidence type="ECO:0000313" key="5">
    <source>
        <dbReference type="EMBL" id="CUP07083.1"/>
    </source>
</evidence>
<keyword evidence="1" id="KW-0812">Transmembrane</keyword>
<accession>D4MUS1</accession>
<proteinExistence type="predicted"/>
<dbReference type="KEGG" id="bprl:CL2_22760"/>
<evidence type="ECO:0000313" key="9">
    <source>
        <dbReference type="Proteomes" id="UP000095598"/>
    </source>
</evidence>
<dbReference type="EMBL" id="FP929061">
    <property type="protein sequence ID" value="CBL39137.1"/>
    <property type="molecule type" value="Genomic_DNA"/>
</dbReference>
<evidence type="ECO:0000256" key="1">
    <source>
        <dbReference type="SAM" id="Phobius"/>
    </source>
</evidence>
<feature type="transmembrane region" description="Helical" evidence="1">
    <location>
        <begin position="6"/>
        <end position="29"/>
    </location>
</feature>
<keyword evidence="1" id="KW-1133">Transmembrane helix</keyword>